<dbReference type="GO" id="GO:0006508">
    <property type="term" value="P:proteolysis"/>
    <property type="evidence" value="ECO:0007669"/>
    <property type="project" value="UniProtKB-KW"/>
</dbReference>
<organism evidence="11 12">
    <name type="scientific">Cyprinus carpio</name>
    <name type="common">Common carp</name>
    <dbReference type="NCBI Taxonomy" id="7962"/>
    <lineage>
        <taxon>Eukaryota</taxon>
        <taxon>Metazoa</taxon>
        <taxon>Chordata</taxon>
        <taxon>Craniata</taxon>
        <taxon>Vertebrata</taxon>
        <taxon>Euteleostomi</taxon>
        <taxon>Actinopterygii</taxon>
        <taxon>Neopterygii</taxon>
        <taxon>Teleostei</taxon>
        <taxon>Ostariophysi</taxon>
        <taxon>Cypriniformes</taxon>
        <taxon>Cyprinidae</taxon>
        <taxon>Cyprininae</taxon>
        <taxon>Cyprinus</taxon>
    </lineage>
</organism>
<proteinExistence type="inferred from homology"/>
<dbReference type="GO" id="GO:0006518">
    <property type="term" value="P:peptide metabolic process"/>
    <property type="evidence" value="ECO:0007669"/>
    <property type="project" value="TreeGrafter"/>
</dbReference>
<feature type="domain" description="Peptidase M3A/M3B catalytic" evidence="10">
    <location>
        <begin position="216"/>
        <end position="381"/>
    </location>
</feature>
<dbReference type="InterPro" id="IPR045090">
    <property type="entry name" value="Pept_M3A_M3B"/>
</dbReference>
<evidence type="ECO:0000256" key="9">
    <source>
        <dbReference type="RuleBase" id="RU003435"/>
    </source>
</evidence>
<evidence type="ECO:0000256" key="6">
    <source>
        <dbReference type="ARBA" id="ARBA00022801"/>
    </source>
</evidence>
<keyword evidence="8 9" id="KW-0482">Metalloprotease</keyword>
<accession>A0A8C1VSL6</accession>
<evidence type="ECO:0000256" key="1">
    <source>
        <dbReference type="ARBA" id="ARBA00004496"/>
    </source>
</evidence>
<comment type="similarity">
    <text evidence="2 9">Belongs to the peptidase M3 family.</text>
</comment>
<keyword evidence="6 9" id="KW-0378">Hydrolase</keyword>
<evidence type="ECO:0000313" key="11">
    <source>
        <dbReference type="Ensembl" id="ENSCCRP00015056395.1"/>
    </source>
</evidence>
<comment type="cofactor">
    <cofactor evidence="9">
        <name>Zn(2+)</name>
        <dbReference type="ChEBI" id="CHEBI:29105"/>
    </cofactor>
    <text evidence="9">Binds 1 zinc ion.</text>
</comment>
<dbReference type="FunFam" id="1.10.1370.10:FF:000014">
    <property type="entry name" value="Thimet oligopeptidase 1"/>
    <property type="match status" value="1"/>
</dbReference>
<evidence type="ECO:0000256" key="3">
    <source>
        <dbReference type="ARBA" id="ARBA00022490"/>
    </source>
</evidence>
<keyword evidence="4 9" id="KW-0645">Protease</keyword>
<protein>
    <submittedName>
        <fullName evidence="11">Neurolysin (metallopeptidase M3 family)</fullName>
    </submittedName>
</protein>
<feature type="domain" description="Peptidase M3A/M3B catalytic" evidence="10">
    <location>
        <begin position="393"/>
        <end position="557"/>
    </location>
</feature>
<dbReference type="AlphaFoldDB" id="A0A8C1VSL6"/>
<dbReference type="SUPFAM" id="SSF55486">
    <property type="entry name" value="Metalloproteases ('zincins'), catalytic domain"/>
    <property type="match status" value="1"/>
</dbReference>
<dbReference type="CDD" id="cd06455">
    <property type="entry name" value="M3A_TOP"/>
    <property type="match status" value="1"/>
</dbReference>
<keyword evidence="5 9" id="KW-0479">Metal-binding</keyword>
<dbReference type="FunFam" id="1.20.1050.40:FF:000001">
    <property type="entry name" value="Thimet oligopeptidase 1"/>
    <property type="match status" value="1"/>
</dbReference>
<evidence type="ECO:0000256" key="8">
    <source>
        <dbReference type="ARBA" id="ARBA00023049"/>
    </source>
</evidence>
<dbReference type="PANTHER" id="PTHR11804:SF55">
    <property type="entry name" value="NEUROLYSIN (METALLOPEPTIDASE M3 FAMILY)"/>
    <property type="match status" value="1"/>
</dbReference>
<evidence type="ECO:0000256" key="2">
    <source>
        <dbReference type="ARBA" id="ARBA00006040"/>
    </source>
</evidence>
<dbReference type="Ensembl" id="ENSCCRT00015058258.1">
    <property type="protein sequence ID" value="ENSCCRP00015056395.1"/>
    <property type="gene ID" value="ENSCCRG00015021475.1"/>
</dbReference>
<sequence>MLILTRTADQNNNLRWDLTPEEIRHQTQRLIQRIKQAYDSVGSVDIGKVCFENTLQVIADAKADYAASRHVLDFPQYVSPCKEVRLASTEADKRLSDFDVEVSMRVDVFQRLTALQEKQSGDLLPESERFLRRLIKLGKRNGLHLSKDIQEEIKSISKQISELSIDFNQNLNEENTMLLFSQQELVGLAESYVNGLEETEDGRYKVTLAYPHYFPLMKRCHVPETRRKMEMAFHSRCKDVNTAILEQLIELRARLAKLLGFSSHANYVLEMTMAKNSENVAQFLDELYKRLRPVGEQERHYLLSLKRADCERRGLEFDGQLHAWDMPYYMNQVEQVKFAVDKDKLLEYFPLEVVTEGLLNIYQDLLGLRFQQMEDAHVWHDNRLYAGDVWGVQNWVWEKEPLRRMSRHYKDGSPIPDDLLDKLIASRVANTGLMNLRQIVLSKADQTLHTKDRADTAAEFAKHSKDILGIPATPGTNMTASFSHLAGGYDGQYYSYLWSEVYSMDIFFSRFKKEGILNPKVGREYRRVLLEAGGSVDGVDMLKTFLGREPCQDAFFQCKGLTPENS</sequence>
<reference evidence="11" key="1">
    <citation type="submission" date="2025-08" db="UniProtKB">
        <authorList>
            <consortium name="Ensembl"/>
        </authorList>
    </citation>
    <scope>IDENTIFICATION</scope>
</reference>
<dbReference type="GO" id="GO:0004222">
    <property type="term" value="F:metalloendopeptidase activity"/>
    <property type="evidence" value="ECO:0007669"/>
    <property type="project" value="InterPro"/>
</dbReference>
<keyword evidence="7 9" id="KW-0862">Zinc</keyword>
<dbReference type="GO" id="GO:0046872">
    <property type="term" value="F:metal ion binding"/>
    <property type="evidence" value="ECO:0007669"/>
    <property type="project" value="UniProtKB-UniRule"/>
</dbReference>
<dbReference type="Proteomes" id="UP000694700">
    <property type="component" value="Unplaced"/>
</dbReference>
<evidence type="ECO:0000256" key="7">
    <source>
        <dbReference type="ARBA" id="ARBA00022833"/>
    </source>
</evidence>
<evidence type="ECO:0000259" key="10">
    <source>
        <dbReference type="Pfam" id="PF01432"/>
    </source>
</evidence>
<dbReference type="PANTHER" id="PTHR11804">
    <property type="entry name" value="PROTEASE M3 THIMET OLIGOPEPTIDASE-RELATED"/>
    <property type="match status" value="1"/>
</dbReference>
<dbReference type="Pfam" id="PF01432">
    <property type="entry name" value="Peptidase_M3"/>
    <property type="match status" value="2"/>
</dbReference>
<evidence type="ECO:0000256" key="4">
    <source>
        <dbReference type="ARBA" id="ARBA00022670"/>
    </source>
</evidence>
<dbReference type="InterPro" id="IPR001567">
    <property type="entry name" value="Pept_M3A_M3B_dom"/>
</dbReference>
<dbReference type="InterPro" id="IPR024080">
    <property type="entry name" value="Neurolysin/TOP_N"/>
</dbReference>
<dbReference type="Gene3D" id="1.10.1370.10">
    <property type="entry name" value="Neurolysin, domain 3"/>
    <property type="match status" value="2"/>
</dbReference>
<dbReference type="InterPro" id="IPR024077">
    <property type="entry name" value="Neurolysin/TOP_dom2"/>
</dbReference>
<dbReference type="Gene3D" id="1.20.1050.40">
    <property type="entry name" value="Endopeptidase. Chain P, domain 1"/>
    <property type="match status" value="1"/>
</dbReference>
<dbReference type="GO" id="GO:0005758">
    <property type="term" value="C:mitochondrial intermembrane space"/>
    <property type="evidence" value="ECO:0007669"/>
    <property type="project" value="TreeGrafter"/>
</dbReference>
<keyword evidence="3" id="KW-0963">Cytoplasm</keyword>
<comment type="subcellular location">
    <subcellularLocation>
        <location evidence="1">Cytoplasm</location>
    </subcellularLocation>
</comment>
<evidence type="ECO:0000256" key="5">
    <source>
        <dbReference type="ARBA" id="ARBA00022723"/>
    </source>
</evidence>
<evidence type="ECO:0000313" key="12">
    <source>
        <dbReference type="Proteomes" id="UP000694700"/>
    </source>
</evidence>
<name>A0A8C1VSL6_CYPCA</name>